<dbReference type="AlphaFoldDB" id="A0A5B9FS10"/>
<proteinExistence type="predicted"/>
<name>A0A5B9FS10_9FLAO</name>
<protein>
    <submittedName>
        <fullName evidence="1">Uncharacterized protein</fullName>
    </submittedName>
</protein>
<evidence type="ECO:0000313" key="1">
    <source>
        <dbReference type="EMBL" id="QEE50163.1"/>
    </source>
</evidence>
<dbReference type="InterPro" id="IPR008969">
    <property type="entry name" value="CarboxyPept-like_regulatory"/>
</dbReference>
<accession>A0A5B9FS10</accession>
<gene>
    <name evidence="1" type="ORF">FUA48_11415</name>
</gene>
<dbReference type="SUPFAM" id="SSF49464">
    <property type="entry name" value="Carboxypeptidase regulatory domain-like"/>
    <property type="match status" value="1"/>
</dbReference>
<evidence type="ECO:0000313" key="2">
    <source>
        <dbReference type="Proteomes" id="UP000321222"/>
    </source>
</evidence>
<dbReference type="OrthoDB" id="1344211at2"/>
<keyword evidence="2" id="KW-1185">Reference proteome</keyword>
<dbReference type="RefSeq" id="WP_147583648.1">
    <property type="nucleotide sequence ID" value="NZ_CP042831.1"/>
</dbReference>
<dbReference type="KEGG" id="fak:FUA48_11415"/>
<organism evidence="1 2">
    <name type="scientific">Flavobacterium alkalisoli</name>
    <dbReference type="NCBI Taxonomy" id="2602769"/>
    <lineage>
        <taxon>Bacteria</taxon>
        <taxon>Pseudomonadati</taxon>
        <taxon>Bacteroidota</taxon>
        <taxon>Flavobacteriia</taxon>
        <taxon>Flavobacteriales</taxon>
        <taxon>Flavobacteriaceae</taxon>
        <taxon>Flavobacterium</taxon>
    </lineage>
</organism>
<dbReference type="EMBL" id="CP042831">
    <property type="protein sequence ID" value="QEE50163.1"/>
    <property type="molecule type" value="Genomic_DNA"/>
</dbReference>
<reference evidence="1 2" key="1">
    <citation type="submission" date="2019-08" db="EMBL/GenBank/DDBJ databases">
        <title>Flavobacterium alkalisoli sp. nov., isolated from rhizosphere soil of Suaeda salsa.</title>
        <authorList>
            <person name="Sun J.-Q."/>
            <person name="Xu L."/>
        </authorList>
    </citation>
    <scope>NUCLEOTIDE SEQUENCE [LARGE SCALE GENOMIC DNA]</scope>
    <source>
        <strain evidence="1 2">XS-5</strain>
    </source>
</reference>
<dbReference type="PROSITE" id="PS51257">
    <property type="entry name" value="PROKAR_LIPOPROTEIN"/>
    <property type="match status" value="1"/>
</dbReference>
<dbReference type="Proteomes" id="UP000321222">
    <property type="component" value="Chromosome"/>
</dbReference>
<sequence>MRKIILCLVFPLLFTGCLKEDTTLEVMPIHVHGRVTDSYTDEPFNDFKLVVMEFNRESIFSPPGYTEEYIGNVGTVYTDQEGYYDLTFMTTGEGDTYYIYYDYENQDFDSVWTNDISPVKLDQDISNEVNFSFIHLYPATLIINTAPDLEYAPIGIGHYFTYPNLEVIEEAGTQSIREIAISKSYKVEVKFYRELPDETLQKAVFEFPPTNTTAPTEFEINLTNQDFE</sequence>